<keyword evidence="1" id="KW-1133">Transmembrane helix</keyword>
<feature type="transmembrane region" description="Helical" evidence="1">
    <location>
        <begin position="29"/>
        <end position="47"/>
    </location>
</feature>
<keyword evidence="4" id="KW-1185">Reference proteome</keyword>
<feature type="transmembrane region" description="Helical" evidence="1">
    <location>
        <begin position="59"/>
        <end position="83"/>
    </location>
</feature>
<reference evidence="3 4" key="1">
    <citation type="submission" date="2024-04" db="EMBL/GenBank/DDBJ databases">
        <title>Novel species of the genus Ideonella isolated from streams.</title>
        <authorList>
            <person name="Lu H."/>
        </authorList>
    </citation>
    <scope>NUCLEOTIDE SEQUENCE [LARGE SCALE GENOMIC DNA]</scope>
    <source>
        <strain evidence="3 4">DXS22W</strain>
    </source>
</reference>
<dbReference type="EMBL" id="JBBUTH010000008">
    <property type="protein sequence ID" value="MEK8051705.1"/>
    <property type="molecule type" value="Genomic_DNA"/>
</dbReference>
<keyword evidence="1" id="KW-0812">Transmembrane</keyword>
<dbReference type="Proteomes" id="UP001365405">
    <property type="component" value="Unassembled WGS sequence"/>
</dbReference>
<dbReference type="Pfam" id="PF01569">
    <property type="entry name" value="PAP2"/>
    <property type="match status" value="1"/>
</dbReference>
<evidence type="ECO:0000259" key="2">
    <source>
        <dbReference type="SMART" id="SM00014"/>
    </source>
</evidence>
<protein>
    <submittedName>
        <fullName evidence="3">Phosphatase PAP2 family protein</fullName>
    </submittedName>
</protein>
<sequence>MSAPLSPAAPGLAPAGGDAGPAWHLLTRLGEAQLLLPLMALAVLWLLRRPGQARTALGWLAATALAATLTTASKVAFLGYGWGLPALDFTGFSGHAMFAAAVWPPLLRLAVTAWWPARGGAGSLAGYGLAALVAVSRVAVGAHSWSEVLSGAALGGLASGAVLLAGHWPRQAGAGLVRGAALALGGLLALGVAAAPAPRTHDWVTRLALATSGRAAPFHRWMLHRHAPQAAPAGVRAPAPSLQLR</sequence>
<evidence type="ECO:0000256" key="1">
    <source>
        <dbReference type="SAM" id="Phobius"/>
    </source>
</evidence>
<dbReference type="CDD" id="cd01610">
    <property type="entry name" value="PAP2_like"/>
    <property type="match status" value="1"/>
</dbReference>
<feature type="transmembrane region" description="Helical" evidence="1">
    <location>
        <begin position="148"/>
        <end position="168"/>
    </location>
</feature>
<gene>
    <name evidence="3" type="ORF">AACH10_15750</name>
</gene>
<dbReference type="SUPFAM" id="SSF48317">
    <property type="entry name" value="Acid phosphatase/Vanadium-dependent haloperoxidase"/>
    <property type="match status" value="1"/>
</dbReference>
<organism evidence="3 4">
    <name type="scientific">Pseudaquabacterium inlustre</name>
    <dbReference type="NCBI Taxonomy" id="2984192"/>
    <lineage>
        <taxon>Bacteria</taxon>
        <taxon>Pseudomonadati</taxon>
        <taxon>Pseudomonadota</taxon>
        <taxon>Betaproteobacteria</taxon>
        <taxon>Burkholderiales</taxon>
        <taxon>Sphaerotilaceae</taxon>
        <taxon>Pseudaquabacterium</taxon>
    </lineage>
</organism>
<dbReference type="InterPro" id="IPR036938">
    <property type="entry name" value="PAP2/HPO_sf"/>
</dbReference>
<feature type="transmembrane region" description="Helical" evidence="1">
    <location>
        <begin position="175"/>
        <end position="197"/>
    </location>
</feature>
<feature type="transmembrane region" description="Helical" evidence="1">
    <location>
        <begin position="95"/>
        <end position="117"/>
    </location>
</feature>
<dbReference type="InterPro" id="IPR000326">
    <property type="entry name" value="PAP2/HPO"/>
</dbReference>
<dbReference type="RefSeq" id="WP_341411403.1">
    <property type="nucleotide sequence ID" value="NZ_JBBUTH010000008.1"/>
</dbReference>
<evidence type="ECO:0000313" key="3">
    <source>
        <dbReference type="EMBL" id="MEK8051705.1"/>
    </source>
</evidence>
<dbReference type="SMART" id="SM00014">
    <property type="entry name" value="acidPPc"/>
    <property type="match status" value="1"/>
</dbReference>
<keyword evidence="1" id="KW-0472">Membrane</keyword>
<evidence type="ECO:0000313" key="4">
    <source>
        <dbReference type="Proteomes" id="UP001365405"/>
    </source>
</evidence>
<feature type="transmembrane region" description="Helical" evidence="1">
    <location>
        <begin position="124"/>
        <end position="142"/>
    </location>
</feature>
<comment type="caution">
    <text evidence="3">The sequence shown here is derived from an EMBL/GenBank/DDBJ whole genome shotgun (WGS) entry which is preliminary data.</text>
</comment>
<dbReference type="Gene3D" id="1.20.144.10">
    <property type="entry name" value="Phosphatidic acid phosphatase type 2/haloperoxidase"/>
    <property type="match status" value="1"/>
</dbReference>
<accession>A0ABU9CM94</accession>
<proteinExistence type="predicted"/>
<feature type="domain" description="Phosphatidic acid phosphatase type 2/haloperoxidase" evidence="2">
    <location>
        <begin position="24"/>
        <end position="163"/>
    </location>
</feature>
<name>A0ABU9CM94_9BURK</name>